<feature type="transmembrane region" description="Helical" evidence="13">
    <location>
        <begin position="26"/>
        <end position="46"/>
    </location>
</feature>
<dbReference type="GO" id="GO:0016020">
    <property type="term" value="C:membrane"/>
    <property type="evidence" value="ECO:0007669"/>
    <property type="project" value="UniProtKB-SubCell"/>
</dbReference>
<name>A0A409W5M5_9AGAR</name>
<dbReference type="GO" id="GO:0020037">
    <property type="term" value="F:heme binding"/>
    <property type="evidence" value="ECO:0007669"/>
    <property type="project" value="InterPro"/>
</dbReference>
<evidence type="ECO:0000256" key="3">
    <source>
        <dbReference type="ARBA" id="ARBA00004721"/>
    </source>
</evidence>
<dbReference type="STRING" id="231916.A0A409W5M5"/>
<accession>A0A409W5M5</accession>
<dbReference type="PRINTS" id="PR00463">
    <property type="entry name" value="EP450I"/>
</dbReference>
<comment type="caution">
    <text evidence="14">The sequence shown here is derived from an EMBL/GenBank/DDBJ whole genome shotgun (WGS) entry which is preliminary data.</text>
</comment>
<dbReference type="Pfam" id="PF00067">
    <property type="entry name" value="p450"/>
    <property type="match status" value="1"/>
</dbReference>
<dbReference type="GO" id="GO:0004497">
    <property type="term" value="F:monooxygenase activity"/>
    <property type="evidence" value="ECO:0007669"/>
    <property type="project" value="UniProtKB-KW"/>
</dbReference>
<keyword evidence="6 13" id="KW-0812">Transmembrane</keyword>
<keyword evidence="9" id="KW-0560">Oxidoreductase</keyword>
<comment type="subcellular location">
    <subcellularLocation>
        <location evidence="2">Membrane</location>
    </subcellularLocation>
</comment>
<dbReference type="GO" id="GO:0005506">
    <property type="term" value="F:iron ion binding"/>
    <property type="evidence" value="ECO:0007669"/>
    <property type="project" value="InterPro"/>
</dbReference>
<keyword evidence="8 13" id="KW-1133">Transmembrane helix</keyword>
<organism evidence="14 15">
    <name type="scientific">Gymnopilus dilepis</name>
    <dbReference type="NCBI Taxonomy" id="231916"/>
    <lineage>
        <taxon>Eukaryota</taxon>
        <taxon>Fungi</taxon>
        <taxon>Dikarya</taxon>
        <taxon>Basidiomycota</taxon>
        <taxon>Agaricomycotina</taxon>
        <taxon>Agaricomycetes</taxon>
        <taxon>Agaricomycetidae</taxon>
        <taxon>Agaricales</taxon>
        <taxon>Agaricineae</taxon>
        <taxon>Hymenogastraceae</taxon>
        <taxon>Gymnopilus</taxon>
    </lineage>
</organism>
<keyword evidence="11" id="KW-0503">Monooxygenase</keyword>
<keyword evidence="12 13" id="KW-0472">Membrane</keyword>
<evidence type="ECO:0000313" key="15">
    <source>
        <dbReference type="Proteomes" id="UP000284706"/>
    </source>
</evidence>
<gene>
    <name evidence="14" type="ORF">CVT26_012155</name>
</gene>
<dbReference type="Proteomes" id="UP000284706">
    <property type="component" value="Unassembled WGS sequence"/>
</dbReference>
<evidence type="ECO:0000256" key="2">
    <source>
        <dbReference type="ARBA" id="ARBA00004370"/>
    </source>
</evidence>
<dbReference type="InParanoid" id="A0A409W5M5"/>
<evidence type="ECO:0000256" key="13">
    <source>
        <dbReference type="SAM" id="Phobius"/>
    </source>
</evidence>
<comment type="similarity">
    <text evidence="4">Belongs to the cytochrome P450 family.</text>
</comment>
<comment type="pathway">
    <text evidence="3">Secondary metabolite biosynthesis; terpenoid biosynthesis.</text>
</comment>
<dbReference type="PANTHER" id="PTHR24305">
    <property type="entry name" value="CYTOCHROME P450"/>
    <property type="match status" value="1"/>
</dbReference>
<evidence type="ECO:0000256" key="5">
    <source>
        <dbReference type="ARBA" id="ARBA00022617"/>
    </source>
</evidence>
<evidence type="ECO:0000256" key="9">
    <source>
        <dbReference type="ARBA" id="ARBA00023002"/>
    </source>
</evidence>
<evidence type="ECO:0000256" key="1">
    <source>
        <dbReference type="ARBA" id="ARBA00001971"/>
    </source>
</evidence>
<reference evidence="14 15" key="1">
    <citation type="journal article" date="2018" name="Evol. Lett.">
        <title>Horizontal gene cluster transfer increased hallucinogenic mushroom diversity.</title>
        <authorList>
            <person name="Reynolds H.T."/>
            <person name="Vijayakumar V."/>
            <person name="Gluck-Thaler E."/>
            <person name="Korotkin H.B."/>
            <person name="Matheny P.B."/>
            <person name="Slot J.C."/>
        </authorList>
    </citation>
    <scope>NUCLEOTIDE SEQUENCE [LARGE SCALE GENOMIC DNA]</scope>
    <source>
        <strain evidence="14 15">SRW20</strain>
    </source>
</reference>
<evidence type="ECO:0008006" key="16">
    <source>
        <dbReference type="Google" id="ProtNLM"/>
    </source>
</evidence>
<evidence type="ECO:0000313" key="14">
    <source>
        <dbReference type="EMBL" id="PPQ73814.1"/>
    </source>
</evidence>
<dbReference type="InterPro" id="IPR036396">
    <property type="entry name" value="Cyt_P450_sf"/>
</dbReference>
<evidence type="ECO:0000256" key="6">
    <source>
        <dbReference type="ARBA" id="ARBA00022692"/>
    </source>
</evidence>
<comment type="cofactor">
    <cofactor evidence="1">
        <name>heme</name>
        <dbReference type="ChEBI" id="CHEBI:30413"/>
    </cofactor>
</comment>
<sequence>MYMDFSNMGYSHVIDAILPQLGRMDIGAIVKAFLVGVLVVLVMKLIKSLTERSPYEYIPGPEPSSAFGYLLDMHKPDNLDFHFNMTERYGHVARLKGGLFGIASVGWAVHLRPFGVEFHTHSRSEYFSRVHGILWVGASYLRPGLALTNIAVSLFGIIHHGDGLASVWGNEHKKQRKLMNPVFTAAYVSKLTPLFYRIANQLRARLTAQVKSGPVEMDILDGLTRTALELISQGGMGHTFNSFDENSKEFSEFHEALKDVLPAASRLFYLLPYLESWRKIRPVWLRRTLAKIAYSLPWPSLRYFMNAVNTMHPVCARVFDEKRDALEKGGMEALASTTSGGRDLTTLLSECARKVRRLNAADTTSSLVQANVEAEEQDRMPDEIVVANISSIVLAGQETTSGAMSRLIDLMTSNPALQDWIREEISEALAKNNGEPLDYYELNALPRLDALCREALRLFAPVTFVWRQTMEDTLLPLQYPIKDLKTGQDVYEVFVQKGTAVYVGLSSTNRSTTIWGPDATEFKPERWIGRQAHESTVEQVKTPETVMSVLLPTFKFEKTKDVIDWRLGITLSPYVRGRENEGPRVPMKVSLL</sequence>
<keyword evidence="15" id="KW-1185">Reference proteome</keyword>
<dbReference type="OrthoDB" id="1470350at2759"/>
<protein>
    <recommendedName>
        <fullName evidence="16">Cytochrome P450</fullName>
    </recommendedName>
</protein>
<dbReference type="InterPro" id="IPR050121">
    <property type="entry name" value="Cytochrome_P450_monoxygenase"/>
</dbReference>
<evidence type="ECO:0000256" key="7">
    <source>
        <dbReference type="ARBA" id="ARBA00022723"/>
    </source>
</evidence>
<evidence type="ECO:0000256" key="4">
    <source>
        <dbReference type="ARBA" id="ARBA00010617"/>
    </source>
</evidence>
<dbReference type="InterPro" id="IPR002401">
    <property type="entry name" value="Cyt_P450_E_grp-I"/>
</dbReference>
<keyword evidence="5" id="KW-0349">Heme</keyword>
<dbReference type="GO" id="GO:0016705">
    <property type="term" value="F:oxidoreductase activity, acting on paired donors, with incorporation or reduction of molecular oxygen"/>
    <property type="evidence" value="ECO:0007669"/>
    <property type="project" value="InterPro"/>
</dbReference>
<dbReference type="EMBL" id="NHYE01005382">
    <property type="protein sequence ID" value="PPQ73814.1"/>
    <property type="molecule type" value="Genomic_DNA"/>
</dbReference>
<proteinExistence type="inferred from homology"/>
<evidence type="ECO:0000256" key="11">
    <source>
        <dbReference type="ARBA" id="ARBA00023033"/>
    </source>
</evidence>
<evidence type="ECO:0000256" key="12">
    <source>
        <dbReference type="ARBA" id="ARBA00023136"/>
    </source>
</evidence>
<dbReference type="AlphaFoldDB" id="A0A409W5M5"/>
<dbReference type="SUPFAM" id="SSF48264">
    <property type="entry name" value="Cytochrome P450"/>
    <property type="match status" value="1"/>
</dbReference>
<keyword evidence="10" id="KW-0408">Iron</keyword>
<dbReference type="PANTHER" id="PTHR24305:SF166">
    <property type="entry name" value="CYTOCHROME P450 12A4, MITOCHONDRIAL-RELATED"/>
    <property type="match status" value="1"/>
</dbReference>
<dbReference type="InterPro" id="IPR001128">
    <property type="entry name" value="Cyt_P450"/>
</dbReference>
<evidence type="ECO:0000256" key="8">
    <source>
        <dbReference type="ARBA" id="ARBA00022989"/>
    </source>
</evidence>
<evidence type="ECO:0000256" key="10">
    <source>
        <dbReference type="ARBA" id="ARBA00023004"/>
    </source>
</evidence>
<dbReference type="Gene3D" id="1.10.630.10">
    <property type="entry name" value="Cytochrome P450"/>
    <property type="match status" value="1"/>
</dbReference>
<keyword evidence="7" id="KW-0479">Metal-binding</keyword>